<dbReference type="GO" id="GO:0003724">
    <property type="term" value="F:RNA helicase activity"/>
    <property type="evidence" value="ECO:0007669"/>
    <property type="project" value="TreeGrafter"/>
</dbReference>
<evidence type="ECO:0000256" key="1">
    <source>
        <dbReference type="ARBA" id="ARBA00022741"/>
    </source>
</evidence>
<dbReference type="CDD" id="cd12252">
    <property type="entry name" value="RRM_DbpA"/>
    <property type="match status" value="1"/>
</dbReference>
<dbReference type="SMART" id="SM00487">
    <property type="entry name" value="DEXDc"/>
    <property type="match status" value="1"/>
</dbReference>
<proteinExistence type="inferred from homology"/>
<organism evidence="8 9">
    <name type="scientific">Labilibaculum antarcticum</name>
    <dbReference type="NCBI Taxonomy" id="1717717"/>
    <lineage>
        <taxon>Bacteria</taxon>
        <taxon>Pseudomonadati</taxon>
        <taxon>Bacteroidota</taxon>
        <taxon>Bacteroidia</taxon>
        <taxon>Marinilabiliales</taxon>
        <taxon>Marinifilaceae</taxon>
        <taxon>Labilibaculum</taxon>
    </lineage>
</organism>
<keyword evidence="4" id="KW-0067">ATP-binding</keyword>
<dbReference type="PANTHER" id="PTHR47959:SF1">
    <property type="entry name" value="ATP-DEPENDENT RNA HELICASE DBPA"/>
    <property type="match status" value="1"/>
</dbReference>
<dbReference type="InterPro" id="IPR001650">
    <property type="entry name" value="Helicase_C-like"/>
</dbReference>
<evidence type="ECO:0000256" key="4">
    <source>
        <dbReference type="ARBA" id="ARBA00022840"/>
    </source>
</evidence>
<dbReference type="EMBL" id="AP018042">
    <property type="protein sequence ID" value="BAX78879.1"/>
    <property type="molecule type" value="Genomic_DNA"/>
</dbReference>
<dbReference type="Proteomes" id="UP000218267">
    <property type="component" value="Chromosome"/>
</dbReference>
<dbReference type="Pfam" id="PF03880">
    <property type="entry name" value="DbpA"/>
    <property type="match status" value="1"/>
</dbReference>
<dbReference type="InterPro" id="IPR050079">
    <property type="entry name" value="DEAD_box_RNA_helicase"/>
</dbReference>
<dbReference type="SMART" id="SM00490">
    <property type="entry name" value="HELICc"/>
    <property type="match status" value="1"/>
</dbReference>
<dbReference type="InterPro" id="IPR044742">
    <property type="entry name" value="DEAD/DEAH_RhlB"/>
</dbReference>
<dbReference type="CDD" id="cd00268">
    <property type="entry name" value="DEADc"/>
    <property type="match status" value="1"/>
</dbReference>
<dbReference type="Pfam" id="PF00270">
    <property type="entry name" value="DEAD"/>
    <property type="match status" value="1"/>
</dbReference>
<dbReference type="AlphaFoldDB" id="A0A1Y1CET7"/>
<evidence type="ECO:0000259" key="7">
    <source>
        <dbReference type="PROSITE" id="PS51194"/>
    </source>
</evidence>
<dbReference type="InterPro" id="IPR027417">
    <property type="entry name" value="P-loop_NTPase"/>
</dbReference>
<keyword evidence="9" id="KW-1185">Reference proteome</keyword>
<keyword evidence="3 8" id="KW-0347">Helicase</keyword>
<dbReference type="GO" id="GO:0003676">
    <property type="term" value="F:nucleic acid binding"/>
    <property type="evidence" value="ECO:0007669"/>
    <property type="project" value="InterPro"/>
</dbReference>
<dbReference type="GO" id="GO:0005829">
    <property type="term" value="C:cytosol"/>
    <property type="evidence" value="ECO:0007669"/>
    <property type="project" value="TreeGrafter"/>
</dbReference>
<dbReference type="InterPro" id="IPR012677">
    <property type="entry name" value="Nucleotide-bd_a/b_plait_sf"/>
</dbReference>
<sequence length="440" mass="49473">MQAKNIDNKKILEKLSIQNLNEMQEECAKAYTKNSDLLLVSPTGSGKTLAFLLPMLAELDPEVNAVQTLILTPARELSLQIEGVFKSMGTNFKVNCCYGGHPMSTEKNNLKTPPAVLIGTPGRIADHIRRGNFDCRNIKTLILDEFDKSLELGFQKEMKEVTLALPSKIKKILTSATNNIDIPDFARLNSLIELDFIPNAKPIALAQKKVISEDKDKLATLFQLVCHLGNQPSLVFCNHRDAVERIGKHFLNEGIQCDVFHGGLEQDDRERALLKFRNGSHNLLIVTDLASRGLDIPEIENVIHYQLPRVEEAFTHRNGRTARMNAAGTSYLVLAKDETPPEFIPEDIEILELTDDKPLPAEPEWETLYICLGRKEKINKIDLVGFFCKIANLRKDEIGKIDVLDHSSFVAVKRGMGEKLARKLKNELIKKKKVKIEVAY</sequence>
<dbReference type="GO" id="GO:0016787">
    <property type="term" value="F:hydrolase activity"/>
    <property type="evidence" value="ECO:0007669"/>
    <property type="project" value="UniProtKB-KW"/>
</dbReference>
<feature type="domain" description="Helicase ATP-binding" evidence="6">
    <location>
        <begin position="28"/>
        <end position="196"/>
    </location>
</feature>
<keyword evidence="1" id="KW-0547">Nucleotide-binding</keyword>
<gene>
    <name evidence="8" type="ORF">ALGA_0486</name>
</gene>
<evidence type="ECO:0000259" key="6">
    <source>
        <dbReference type="PROSITE" id="PS51192"/>
    </source>
</evidence>
<dbReference type="Pfam" id="PF00271">
    <property type="entry name" value="Helicase_C"/>
    <property type="match status" value="1"/>
</dbReference>
<dbReference type="InterPro" id="IPR005580">
    <property type="entry name" value="DbpA/CsdA_RNA-bd_dom"/>
</dbReference>
<comment type="similarity">
    <text evidence="5">Belongs to the DEAD box helicase family.</text>
</comment>
<dbReference type="PROSITE" id="PS51194">
    <property type="entry name" value="HELICASE_CTER"/>
    <property type="match status" value="1"/>
</dbReference>
<dbReference type="OrthoDB" id="9785240at2"/>
<dbReference type="Gene3D" id="3.30.70.330">
    <property type="match status" value="1"/>
</dbReference>
<evidence type="ECO:0000256" key="5">
    <source>
        <dbReference type="ARBA" id="ARBA00038437"/>
    </source>
</evidence>
<evidence type="ECO:0000256" key="2">
    <source>
        <dbReference type="ARBA" id="ARBA00022801"/>
    </source>
</evidence>
<dbReference type="GO" id="GO:0005524">
    <property type="term" value="F:ATP binding"/>
    <property type="evidence" value="ECO:0007669"/>
    <property type="project" value="UniProtKB-KW"/>
</dbReference>
<dbReference type="InterPro" id="IPR014001">
    <property type="entry name" value="Helicase_ATP-bd"/>
</dbReference>
<reference evidence="8 9" key="1">
    <citation type="journal article" date="2018" name="Mar. Genomics">
        <title>Complete genome sequence of Marinifilaceae bacterium strain SPP2, isolated from the Antarctic marine sediment.</title>
        <authorList>
            <person name="Watanabe M."/>
            <person name="Kojima H."/>
            <person name="Fukui M."/>
        </authorList>
    </citation>
    <scope>NUCLEOTIDE SEQUENCE [LARGE SCALE GENOMIC DNA]</scope>
    <source>
        <strain evidence="8 9">SPP2</strain>
    </source>
</reference>
<reference evidence="9" key="2">
    <citation type="journal article" date="2020" name="Antonie Van Leeuwenhoek">
        <title>Labilibaculum antarcticum sp. nov., a novel facultative anaerobic, psychrotorelant bacterium isolated from marine sediment of Antarctica.</title>
        <authorList>
            <person name="Watanabe M."/>
            <person name="Kojima H."/>
            <person name="Fukui M."/>
        </authorList>
    </citation>
    <scope>NUCLEOTIDE SEQUENCE [LARGE SCALE GENOMIC DNA]</scope>
    <source>
        <strain evidence="9">SPP2</strain>
    </source>
</reference>
<dbReference type="InterPro" id="IPR011545">
    <property type="entry name" value="DEAD/DEAH_box_helicase_dom"/>
</dbReference>
<dbReference type="RefSeq" id="WP_096427793.1">
    <property type="nucleotide sequence ID" value="NZ_AP018042.1"/>
</dbReference>
<evidence type="ECO:0000313" key="9">
    <source>
        <dbReference type="Proteomes" id="UP000218267"/>
    </source>
</evidence>
<accession>A0A1Y1CET7</accession>
<protein>
    <submittedName>
        <fullName evidence="8">Helicase</fullName>
    </submittedName>
</protein>
<name>A0A1Y1CET7_9BACT</name>
<evidence type="ECO:0000313" key="8">
    <source>
        <dbReference type="EMBL" id="BAX78879.1"/>
    </source>
</evidence>
<keyword evidence="2" id="KW-0378">Hydrolase</keyword>
<dbReference type="Gene3D" id="3.40.50.300">
    <property type="entry name" value="P-loop containing nucleotide triphosphate hydrolases"/>
    <property type="match status" value="2"/>
</dbReference>
<evidence type="ECO:0000256" key="3">
    <source>
        <dbReference type="ARBA" id="ARBA00022806"/>
    </source>
</evidence>
<dbReference type="PANTHER" id="PTHR47959">
    <property type="entry name" value="ATP-DEPENDENT RNA HELICASE RHLE-RELATED"/>
    <property type="match status" value="1"/>
</dbReference>
<feature type="domain" description="Helicase C-terminal" evidence="7">
    <location>
        <begin position="220"/>
        <end position="367"/>
    </location>
</feature>
<dbReference type="SUPFAM" id="SSF52540">
    <property type="entry name" value="P-loop containing nucleoside triphosphate hydrolases"/>
    <property type="match status" value="1"/>
</dbReference>
<dbReference type="KEGG" id="mbas:ALGA_0486"/>
<dbReference type="PROSITE" id="PS51192">
    <property type="entry name" value="HELICASE_ATP_BIND_1"/>
    <property type="match status" value="1"/>
</dbReference>
<dbReference type="CDD" id="cd18787">
    <property type="entry name" value="SF2_C_DEAD"/>
    <property type="match status" value="1"/>
</dbReference>